<accession>E6K2G1</accession>
<organism evidence="2 3">
    <name type="scientific">Parascardovia denticolens DSM 10105 = JCM 12538</name>
    <dbReference type="NCBI Taxonomy" id="864564"/>
    <lineage>
        <taxon>Bacteria</taxon>
        <taxon>Bacillati</taxon>
        <taxon>Actinomycetota</taxon>
        <taxon>Actinomycetes</taxon>
        <taxon>Bifidobacteriales</taxon>
        <taxon>Bifidobacteriaceae</taxon>
        <taxon>Parascardovia</taxon>
    </lineage>
</organism>
<dbReference type="EMBL" id="AEON01000002">
    <property type="protein sequence ID" value="EFT82949.1"/>
    <property type="molecule type" value="Genomic_DNA"/>
</dbReference>
<dbReference type="Pfam" id="PF05368">
    <property type="entry name" value="NmrA"/>
    <property type="match status" value="1"/>
</dbReference>
<dbReference type="CDD" id="cd05269">
    <property type="entry name" value="TMR_SDR_a"/>
    <property type="match status" value="1"/>
</dbReference>
<evidence type="ECO:0000313" key="2">
    <source>
        <dbReference type="EMBL" id="EFT82949.1"/>
    </source>
</evidence>
<sequence length="317" mass="34789">MMNGKSTISETLPPSRTNAQPVLAVTGVTGHIGGLVARGLSRENLPFRALARESSLIRIPELPGMAKEAFVYGDSPITRRALSGIDTLFMVSARESATRMDEHRGFVNAAKAAGVRQIVYTSFDGASRDSAFTLGRDHYQTEEYIKESGISYTFLRDNFYLEALIDWASSGVIAGPAGDGKVSAVSQRDVAAAATAIMRNPRNHIGQTYTLTGPEALSLEDFARRYTSSTGTRVTYRNQTVEEAYASRRRDYDAPDWMLDAWVSTYTAIASGWLAHVSTDIRLLTGKDPLSLEDLVKREKQREEPERIEIGWLAAGA</sequence>
<evidence type="ECO:0000259" key="1">
    <source>
        <dbReference type="Pfam" id="PF05368"/>
    </source>
</evidence>
<dbReference type="Gene3D" id="3.40.50.720">
    <property type="entry name" value="NAD(P)-binding Rossmann-like Domain"/>
    <property type="match status" value="1"/>
</dbReference>
<dbReference type="SUPFAM" id="SSF51735">
    <property type="entry name" value="NAD(P)-binding Rossmann-fold domains"/>
    <property type="match status" value="1"/>
</dbReference>
<gene>
    <name evidence="2" type="ORF">HMPREF0620_1634</name>
</gene>
<reference evidence="2 3" key="1">
    <citation type="submission" date="2010-12" db="EMBL/GenBank/DDBJ databases">
        <authorList>
            <person name="Muzny D."/>
            <person name="Qin X."/>
            <person name="Buhay C."/>
            <person name="Dugan-Rocha S."/>
            <person name="Ding Y."/>
            <person name="Chen G."/>
            <person name="Hawes A."/>
            <person name="Holder M."/>
            <person name="Jhangiani S."/>
            <person name="Johnson A."/>
            <person name="Khan Z."/>
            <person name="Li Z."/>
            <person name="Liu W."/>
            <person name="Liu X."/>
            <person name="Perez L."/>
            <person name="Shen H."/>
            <person name="Wang Q."/>
            <person name="Watt J."/>
            <person name="Xi L."/>
            <person name="Xin Y."/>
            <person name="Zhou J."/>
            <person name="Deng J."/>
            <person name="Jiang H."/>
            <person name="Liu Y."/>
            <person name="Qu J."/>
            <person name="Song X.-Z."/>
            <person name="Zhang L."/>
            <person name="Villasana D."/>
            <person name="Johnson A."/>
            <person name="Liu J."/>
            <person name="Liyanage D."/>
            <person name="Lorensuhewa L."/>
            <person name="Robinson T."/>
            <person name="Song A."/>
            <person name="Song B.-B."/>
            <person name="Dinh H."/>
            <person name="Thornton R."/>
            <person name="Coyle M."/>
            <person name="Francisco L."/>
            <person name="Jackson L."/>
            <person name="Javaid M."/>
            <person name="Korchina V."/>
            <person name="Kovar C."/>
            <person name="Mata R."/>
            <person name="Mathew T."/>
            <person name="Ngo R."/>
            <person name="Nguyen L."/>
            <person name="Nguyen N."/>
            <person name="Okwuonu G."/>
            <person name="Ongeri F."/>
            <person name="Pham C."/>
            <person name="Simmons D."/>
            <person name="Wilczek-Boney K."/>
            <person name="Hale W."/>
            <person name="Jakkamsetti A."/>
            <person name="Pham P."/>
            <person name="Ruth R."/>
            <person name="San Lucas F."/>
            <person name="Warren J."/>
            <person name="Zhang J."/>
            <person name="Zhao Z."/>
            <person name="Zhou C."/>
            <person name="Zhu D."/>
            <person name="Lee S."/>
            <person name="Bess C."/>
            <person name="Blankenburg K."/>
            <person name="Forbes L."/>
            <person name="Fu Q."/>
            <person name="Gubbala S."/>
            <person name="Hirani K."/>
            <person name="Jayaseelan J.C."/>
            <person name="Lara F."/>
            <person name="Munidasa M."/>
            <person name="Palculict T."/>
            <person name="Patil S."/>
            <person name="Pu L.-L."/>
            <person name="Saada N."/>
            <person name="Tang L."/>
            <person name="Weissenberger G."/>
            <person name="Zhu Y."/>
            <person name="Hemphill L."/>
            <person name="Shang Y."/>
            <person name="Youmans B."/>
            <person name="Ayvaz T."/>
            <person name="Ross M."/>
            <person name="Santibanez J."/>
            <person name="Aqrawi P."/>
            <person name="Gross S."/>
            <person name="Joshi V."/>
            <person name="Fowler G."/>
            <person name="Nazareth L."/>
            <person name="Reid J."/>
            <person name="Worley K."/>
            <person name="Petrosino J."/>
            <person name="Highlander S."/>
            <person name="Gibbs R."/>
        </authorList>
    </citation>
    <scope>NUCLEOTIDE SEQUENCE [LARGE SCALE GENOMIC DNA]</scope>
    <source>
        <strain evidence="2 3">DSM 10105</strain>
    </source>
</reference>
<dbReference type="Gene3D" id="3.90.25.10">
    <property type="entry name" value="UDP-galactose 4-epimerase, domain 1"/>
    <property type="match status" value="1"/>
</dbReference>
<dbReference type="InterPro" id="IPR036291">
    <property type="entry name" value="NAD(P)-bd_dom_sf"/>
</dbReference>
<comment type="caution">
    <text evidence="2">The sequence shown here is derived from an EMBL/GenBank/DDBJ whole genome shotgun (WGS) entry which is preliminary data.</text>
</comment>
<dbReference type="HOGENOM" id="CLU_007383_10_4_11"/>
<proteinExistence type="predicted"/>
<protein>
    <submittedName>
        <fullName evidence="2">NmrA family protein</fullName>
    </submittedName>
</protein>
<dbReference type="KEGG" id="pdo:PSDT_0060"/>
<dbReference type="InterPro" id="IPR052718">
    <property type="entry name" value="NmrA-type_oxidoreductase"/>
</dbReference>
<feature type="domain" description="NmrA-like" evidence="1">
    <location>
        <begin position="23"/>
        <end position="244"/>
    </location>
</feature>
<dbReference type="InterPro" id="IPR008030">
    <property type="entry name" value="NmrA-like"/>
</dbReference>
<dbReference type="Proteomes" id="UP000004946">
    <property type="component" value="Chromosome"/>
</dbReference>
<dbReference type="AlphaFoldDB" id="E6K2G1"/>
<dbReference type="PANTHER" id="PTHR47129:SF1">
    <property type="entry name" value="NMRA-LIKE DOMAIN-CONTAINING PROTEIN"/>
    <property type="match status" value="1"/>
</dbReference>
<keyword evidence="3" id="KW-1185">Reference proteome</keyword>
<dbReference type="PATRIC" id="fig|864564.6.peg.67"/>
<dbReference type="PANTHER" id="PTHR47129">
    <property type="entry name" value="QUINONE OXIDOREDUCTASE 2"/>
    <property type="match status" value="1"/>
</dbReference>
<dbReference type="eggNOG" id="COG0702">
    <property type="taxonomic scope" value="Bacteria"/>
</dbReference>
<evidence type="ECO:0000313" key="3">
    <source>
        <dbReference type="Proteomes" id="UP000004946"/>
    </source>
</evidence>
<dbReference type="RefSeq" id="WP_006290813.1">
    <property type="nucleotide sequence ID" value="NZ_AP012333.1"/>
</dbReference>
<name>E6K2G1_PARDN</name>